<dbReference type="Proteomes" id="UP000689195">
    <property type="component" value="Unassembled WGS sequence"/>
</dbReference>
<reference evidence="1" key="1">
    <citation type="submission" date="2021-01" db="EMBL/GenBank/DDBJ databases">
        <authorList>
            <consortium name="Genoscope - CEA"/>
            <person name="William W."/>
        </authorList>
    </citation>
    <scope>NUCLEOTIDE SEQUENCE</scope>
</reference>
<sequence length="203" mass="24291">MDIQVQYGVLHQTIRKIFLHQVEMIKQLNCGTNKINGCFHRQQIILKGFQDQVLMNNKIELILNNQNKINNRMQYKRLNYKTNSVFDYALLIIIHSHYILGEKITCMFLSEILLVNNIQIQKYSFKSNSGSDWTQYPQQYIKSKCIFVNKNATNVNLIRKQQNCEFTIEQFIQYKTHKIFGCMNDDEQYLITWDKQSKEYQEL</sequence>
<evidence type="ECO:0000313" key="2">
    <source>
        <dbReference type="Proteomes" id="UP000689195"/>
    </source>
</evidence>
<keyword evidence="2" id="KW-1185">Reference proteome</keyword>
<proteinExistence type="predicted"/>
<dbReference type="EMBL" id="CAJJDO010000019">
    <property type="protein sequence ID" value="CAD8149845.1"/>
    <property type="molecule type" value="Genomic_DNA"/>
</dbReference>
<accession>A0A8S1T991</accession>
<protein>
    <submittedName>
        <fullName evidence="1">Uncharacterized protein</fullName>
    </submittedName>
</protein>
<comment type="caution">
    <text evidence="1">The sequence shown here is derived from an EMBL/GenBank/DDBJ whole genome shotgun (WGS) entry which is preliminary data.</text>
</comment>
<dbReference type="OrthoDB" id="4869960at2759"/>
<name>A0A8S1T991_9CILI</name>
<dbReference type="AlphaFoldDB" id="A0A8S1T991"/>
<evidence type="ECO:0000313" key="1">
    <source>
        <dbReference type="EMBL" id="CAD8149845.1"/>
    </source>
</evidence>
<organism evidence="1 2">
    <name type="scientific">Paramecium pentaurelia</name>
    <dbReference type="NCBI Taxonomy" id="43138"/>
    <lineage>
        <taxon>Eukaryota</taxon>
        <taxon>Sar</taxon>
        <taxon>Alveolata</taxon>
        <taxon>Ciliophora</taxon>
        <taxon>Intramacronucleata</taxon>
        <taxon>Oligohymenophorea</taxon>
        <taxon>Peniculida</taxon>
        <taxon>Parameciidae</taxon>
        <taxon>Paramecium</taxon>
    </lineage>
</organism>
<gene>
    <name evidence="1" type="ORF">PPENT_87.1.T0190338</name>
</gene>